<dbReference type="EMBL" id="AP013042">
    <property type="protein sequence ID" value="BAS67821.1"/>
    <property type="molecule type" value="Genomic_DNA"/>
</dbReference>
<proteinExistence type="predicted"/>
<dbReference type="Gene3D" id="3.20.160.10">
    <property type="entry name" value="vpa0580 domain like"/>
    <property type="match status" value="1"/>
</dbReference>
<reference evidence="1 2" key="2">
    <citation type="journal article" date="2016" name="ISME J.">
        <title>Heterogeneous composition of key metabolic gene clusters in a vent mussel symbiont population.</title>
        <authorList>
            <person name="Ikuta T."/>
            <person name="Takaki Y."/>
            <person name="Nagai Y."/>
            <person name="Shimamura S."/>
            <person name="Tsuda M."/>
            <person name="Kawagucci S."/>
            <person name="Aoki Y."/>
            <person name="Inoue K."/>
            <person name="Teruya M."/>
            <person name="Satou K."/>
            <person name="Teruya K."/>
            <person name="Shimoji M."/>
            <person name="Tamotsu H."/>
            <person name="Hirano T."/>
            <person name="Maruyama T."/>
            <person name="Yoshida T."/>
        </authorList>
    </citation>
    <scope>NUCLEOTIDE SEQUENCE [LARGE SCALE GENOMIC DNA]</scope>
    <source>
        <strain evidence="1 2">Myojin Knoll</strain>
    </source>
</reference>
<dbReference type="STRING" id="1303921.BSEPE_0829"/>
<dbReference type="InterPro" id="IPR038604">
    <property type="entry name" value="HopJ_sf"/>
</dbReference>
<sequence>MMTQEAYLEELRSGAQMDFADLMVLIDENFVHNPTAFTNGDLHNAADENQGSAKLFCFSAIHQLTPLETLHCFGQYYQEVLNDPEGTSHQNIRNFITYGWEGLKFNSPVLVKK</sequence>
<protein>
    <submittedName>
        <fullName evidence="1">HopJ type III effector protein</fullName>
    </submittedName>
</protein>
<dbReference type="InterPro" id="IPR014984">
    <property type="entry name" value="HopJ"/>
</dbReference>
<dbReference type="Proteomes" id="UP000067399">
    <property type="component" value="Chromosome"/>
</dbReference>
<accession>A0A0P0URR3</accession>
<dbReference type="RefSeq" id="WP_231893483.1">
    <property type="nucleotide sequence ID" value="NZ_AP013042.1"/>
</dbReference>
<reference evidence="1 2" key="1">
    <citation type="journal article" date="2000" name="Mar. Ecol. Prog. Ser.">
        <title>Phylogenetic characterization of endosymbionts in three hydrothermal vent mussels: influence on host distributions.</title>
        <authorList>
            <person name="Fujiwara Y."/>
            <person name="Takai K."/>
            <person name="Uematsu K."/>
            <person name="Tsuchida S."/>
            <person name="Hunt J.C."/>
            <person name="Hashimoto J."/>
        </authorList>
    </citation>
    <scope>NUCLEOTIDE SEQUENCE [LARGE SCALE GENOMIC DNA]</scope>
    <source>
        <strain evidence="1 2">Myojin Knoll</strain>
    </source>
</reference>
<keyword evidence="2" id="KW-1185">Reference proteome</keyword>
<dbReference type="AlphaFoldDB" id="A0A0P0URR3"/>
<dbReference type="KEGG" id="ebh:BSEPE_0829"/>
<organism evidence="1 2">
    <name type="scientific">endosymbiont of Bathymodiolus septemdierum str. Myojin knoll</name>
    <dbReference type="NCBI Taxonomy" id="1303921"/>
    <lineage>
        <taxon>Bacteria</taxon>
        <taxon>Pseudomonadati</taxon>
        <taxon>Pseudomonadota</taxon>
        <taxon>Gammaproteobacteria</taxon>
        <taxon>sulfur-oxidizing symbionts</taxon>
    </lineage>
</organism>
<evidence type="ECO:0000313" key="2">
    <source>
        <dbReference type="Proteomes" id="UP000067399"/>
    </source>
</evidence>
<dbReference type="Pfam" id="PF08888">
    <property type="entry name" value="HopJ"/>
    <property type="match status" value="1"/>
</dbReference>
<gene>
    <name evidence="1" type="ORF">BSEPE_0829</name>
</gene>
<name>A0A0P0URR3_9GAMM</name>
<evidence type="ECO:0000313" key="1">
    <source>
        <dbReference type="EMBL" id="BAS67821.1"/>
    </source>
</evidence>